<evidence type="ECO:0000256" key="4">
    <source>
        <dbReference type="ARBA" id="ARBA00022695"/>
    </source>
</evidence>
<evidence type="ECO:0000313" key="12">
    <source>
        <dbReference type="Proteomes" id="UP000016649"/>
    </source>
</evidence>
<dbReference type="PROSITE" id="PS50044">
    <property type="entry name" value="SIGMA54_3"/>
    <property type="match status" value="1"/>
</dbReference>
<accession>A0ABN0P1E7</accession>
<dbReference type="InterPro" id="IPR038709">
    <property type="entry name" value="RpoN_core-bd_sf"/>
</dbReference>
<evidence type="ECO:0000259" key="10">
    <source>
        <dbReference type="Pfam" id="PF04963"/>
    </source>
</evidence>
<organism evidence="11 12">
    <name type="scientific">Treponema lecithinolyticum ATCC 700332</name>
    <dbReference type="NCBI Taxonomy" id="1321815"/>
    <lineage>
        <taxon>Bacteria</taxon>
        <taxon>Pseudomonadati</taxon>
        <taxon>Spirochaetota</taxon>
        <taxon>Spirochaetia</taxon>
        <taxon>Spirochaetales</taxon>
        <taxon>Treponemataceae</taxon>
        <taxon>Treponema</taxon>
    </lineage>
</organism>
<evidence type="ECO:0000256" key="7">
    <source>
        <dbReference type="ARBA" id="ARBA00023125"/>
    </source>
</evidence>
<dbReference type="Pfam" id="PF00309">
    <property type="entry name" value="Sigma54_AID"/>
    <property type="match status" value="1"/>
</dbReference>
<feature type="domain" description="RNA polymerase sigma factor 54 DNA-binding" evidence="9">
    <location>
        <begin position="397"/>
        <end position="463"/>
    </location>
</feature>
<keyword evidence="3" id="KW-0808">Transferase</keyword>
<dbReference type="Proteomes" id="UP000016649">
    <property type="component" value="Unassembled WGS sequence"/>
</dbReference>
<dbReference type="Pfam" id="PF04552">
    <property type="entry name" value="Sigma54_DBD"/>
    <property type="match status" value="2"/>
</dbReference>
<dbReference type="PIRSF" id="PIRSF000774">
    <property type="entry name" value="RpoN"/>
    <property type="match status" value="1"/>
</dbReference>
<evidence type="ECO:0000256" key="5">
    <source>
        <dbReference type="ARBA" id="ARBA00023015"/>
    </source>
</evidence>
<keyword evidence="8" id="KW-0804">Transcription</keyword>
<sequence length="463" mass="51633">MVQSINLLSLPLEDLHERLYEEAEKNPALEIIDDGIWEPPSIRVSAKSGSAAESDAHQAFLESTPAAQESLQEHLLSQLALLPLSDDERQLGERIIQNLNDRGYNASDPASLLGKQDSTQSLKKMLGIVRRLDPVGTACADLQESLAVQAEQHTDAPFLALDILKHHFTVLEKKRAIRIRKALAEQGVQCTLEQTEQALEFIRSLNPFPASRFDKAGSENGIRFAVPEVSVRKATDEEREETGNTFIIEFLKENIPHIGISPLYESIAQNKTDKNSQRFALEALRDARQFIHALNMRTKTLTAAVYQIVLHQNIFFEKGPGNLIPLKMKDIAEKIGVHETTVSRLANGKYVQCEWGIFEIKYFFTNAATANRSTAASNTVPLMSPVRSSISDSIPASTEPVAGSKEAVKYMLQKIITNAEKENSKKLSDAQLVTLLEKQGVHIARRTVAKYRNELHIESSFDR</sequence>
<keyword evidence="5" id="KW-0805">Transcription regulation</keyword>
<evidence type="ECO:0000313" key="11">
    <source>
        <dbReference type="EMBL" id="ERJ94325.1"/>
    </source>
</evidence>
<evidence type="ECO:0000256" key="8">
    <source>
        <dbReference type="ARBA" id="ARBA00023163"/>
    </source>
</evidence>
<keyword evidence="7" id="KW-0238">DNA-binding</keyword>
<dbReference type="NCBIfam" id="TIGR02395">
    <property type="entry name" value="rpoN_sigma"/>
    <property type="match status" value="1"/>
</dbReference>
<dbReference type="Pfam" id="PF04963">
    <property type="entry name" value="Sigma54_CBD"/>
    <property type="match status" value="1"/>
</dbReference>
<comment type="caution">
    <text evidence="11">The sequence shown here is derived from an EMBL/GenBank/DDBJ whole genome shotgun (WGS) entry which is preliminary data.</text>
</comment>
<keyword evidence="4" id="KW-0548">Nucleotidyltransferase</keyword>
<dbReference type="PRINTS" id="PR00045">
    <property type="entry name" value="SIGMA54FCT"/>
</dbReference>
<evidence type="ECO:0000256" key="3">
    <source>
        <dbReference type="ARBA" id="ARBA00022679"/>
    </source>
</evidence>
<dbReference type="InterPro" id="IPR007634">
    <property type="entry name" value="RNA_pol_sigma_54_DNA-bd"/>
</dbReference>
<comment type="similarity">
    <text evidence="1">Belongs to the sigma-54 factor family.</text>
</comment>
<keyword evidence="12" id="KW-1185">Reference proteome</keyword>
<dbReference type="Gene3D" id="1.10.10.1330">
    <property type="entry name" value="RNA polymerase sigma-54 factor, core-binding domain"/>
    <property type="match status" value="1"/>
</dbReference>
<name>A0ABN0P1E7_TRELE</name>
<dbReference type="EMBL" id="AWVH01000005">
    <property type="protein sequence ID" value="ERJ94325.1"/>
    <property type="molecule type" value="Genomic_DNA"/>
</dbReference>
<evidence type="ECO:0000256" key="6">
    <source>
        <dbReference type="ARBA" id="ARBA00023082"/>
    </source>
</evidence>
<evidence type="ECO:0000256" key="2">
    <source>
        <dbReference type="ARBA" id="ARBA00022478"/>
    </source>
</evidence>
<evidence type="ECO:0000256" key="1">
    <source>
        <dbReference type="ARBA" id="ARBA00008798"/>
    </source>
</evidence>
<protein>
    <submittedName>
        <fullName evidence="11">RNA polymerase sigma-54 factor</fullName>
    </submittedName>
</protein>
<dbReference type="PROSITE" id="PS00718">
    <property type="entry name" value="SIGMA54_2"/>
    <property type="match status" value="1"/>
</dbReference>
<feature type="domain" description="RNA polymerase sigma factor 54 core-binding" evidence="10">
    <location>
        <begin position="62"/>
        <end position="264"/>
    </location>
</feature>
<reference evidence="11 12" key="1">
    <citation type="submission" date="2013-08" db="EMBL/GenBank/DDBJ databases">
        <authorList>
            <person name="Weinstock G."/>
            <person name="Sodergren E."/>
            <person name="Wylie T."/>
            <person name="Fulton L."/>
            <person name="Fulton R."/>
            <person name="Fronick C."/>
            <person name="O'Laughlin M."/>
            <person name="Godfrey J."/>
            <person name="Miner T."/>
            <person name="Herter B."/>
            <person name="Appelbaum E."/>
            <person name="Cordes M."/>
            <person name="Lek S."/>
            <person name="Wollam A."/>
            <person name="Pepin K.H."/>
            <person name="Palsikar V.B."/>
            <person name="Mitreva M."/>
            <person name="Wilson R.K."/>
        </authorList>
    </citation>
    <scope>NUCLEOTIDE SEQUENCE [LARGE SCALE GENOMIC DNA]</scope>
    <source>
        <strain evidence="11 12">ATCC 700332</strain>
    </source>
</reference>
<feature type="domain" description="RNA polymerase sigma factor 54 DNA-binding" evidence="9">
    <location>
        <begin position="279"/>
        <end position="379"/>
    </location>
</feature>
<keyword evidence="2" id="KW-0240">DNA-directed RNA polymerase</keyword>
<evidence type="ECO:0000259" key="9">
    <source>
        <dbReference type="Pfam" id="PF04552"/>
    </source>
</evidence>
<proteinExistence type="inferred from homology"/>
<dbReference type="InterPro" id="IPR000394">
    <property type="entry name" value="RNA_pol_sigma_54"/>
</dbReference>
<gene>
    <name evidence="11" type="ORF">HMPREF9193_00297</name>
</gene>
<dbReference type="InterPro" id="IPR007046">
    <property type="entry name" value="RNA_pol_sigma_54_core-bd"/>
</dbReference>
<dbReference type="Gene3D" id="1.10.10.60">
    <property type="entry name" value="Homeodomain-like"/>
    <property type="match status" value="1"/>
</dbReference>
<dbReference type="PANTHER" id="PTHR32248:SF4">
    <property type="entry name" value="RNA POLYMERASE SIGMA-54 FACTOR"/>
    <property type="match status" value="1"/>
</dbReference>
<dbReference type="PANTHER" id="PTHR32248">
    <property type="entry name" value="RNA POLYMERASE SIGMA-54 FACTOR"/>
    <property type="match status" value="1"/>
</dbReference>
<keyword evidence="6" id="KW-0731">Sigma factor</keyword>